<dbReference type="InterPro" id="IPR033479">
    <property type="entry name" value="dCache_1"/>
</dbReference>
<dbReference type="SMART" id="SM00283">
    <property type="entry name" value="MA"/>
    <property type="match status" value="1"/>
</dbReference>
<dbReference type="Gene3D" id="3.30.450.20">
    <property type="entry name" value="PAS domain"/>
    <property type="match status" value="2"/>
</dbReference>
<dbReference type="PROSITE" id="PS50111">
    <property type="entry name" value="CHEMOTAXIS_TRANSDUC_2"/>
    <property type="match status" value="1"/>
</dbReference>
<dbReference type="PANTHER" id="PTHR43531">
    <property type="entry name" value="PROTEIN ICFG"/>
    <property type="match status" value="1"/>
</dbReference>
<dbReference type="Pfam" id="PF00672">
    <property type="entry name" value="HAMP"/>
    <property type="match status" value="1"/>
</dbReference>
<organism evidence="14 15">
    <name type="scientific">Pseudodesulfovibrio hydrargyri</name>
    <dbReference type="NCBI Taxonomy" id="2125990"/>
    <lineage>
        <taxon>Bacteria</taxon>
        <taxon>Pseudomonadati</taxon>
        <taxon>Thermodesulfobacteriota</taxon>
        <taxon>Desulfovibrionia</taxon>
        <taxon>Desulfovibrionales</taxon>
        <taxon>Desulfovibrionaceae</taxon>
    </lineage>
</organism>
<evidence type="ECO:0000256" key="8">
    <source>
        <dbReference type="PROSITE-ProRule" id="PRU00284"/>
    </source>
</evidence>
<dbReference type="SMART" id="SM00304">
    <property type="entry name" value="HAMP"/>
    <property type="match status" value="1"/>
</dbReference>
<dbReference type="GO" id="GO:0005886">
    <property type="term" value="C:plasma membrane"/>
    <property type="evidence" value="ECO:0007669"/>
    <property type="project" value="UniProtKB-SubCell"/>
</dbReference>
<dbReference type="Proteomes" id="UP000181901">
    <property type="component" value="Unassembled WGS sequence"/>
</dbReference>
<evidence type="ECO:0000259" key="12">
    <source>
        <dbReference type="PROSITE" id="PS50111"/>
    </source>
</evidence>
<evidence type="ECO:0000313" key="15">
    <source>
        <dbReference type="Proteomes" id="UP000181901"/>
    </source>
</evidence>
<dbReference type="GO" id="GO:0006935">
    <property type="term" value="P:chemotaxis"/>
    <property type="evidence" value="ECO:0007669"/>
    <property type="project" value="UniProtKB-KW"/>
</dbReference>
<dbReference type="InterPro" id="IPR004089">
    <property type="entry name" value="MCPsignal_dom"/>
</dbReference>
<sequence length="924" mass="99036">MLRFKDIKMRPKLIAVFMITGLLPMALAGLWAMQTSGTALMDNSYAHLEAVRSIKKGQVMSFFQGRREQMEVLVETVSSVRHDAMQKLQALSAIKKQQMERFFNSRLNEVRVLAAQPSTRESLVSLEAVFTQGGGFKGLAGERYLAPAEYRAVHDRVFPLFKKYMEEYGYYDVFLMTADTGDVVFSVTKEADFGQRTRDVDSSLRDVWRIAVAEERAALSDMRPYAPSANAPAQFLAAPILSGGRVVGVVAFQISNDAINAIMGERTGMGETGETYLVGPDFLMRSDSHLDPEHHTVTASFADPQKGRADTEAIRNALAGQSGAGLVIDYNGSPVLSAYTPVAVGDHVWALAAEIDVAEAFSPKDQEGNLLLNKFVELHGYYDIFLINPDGYCFFTAAREADYRTNLVDGRFAGSNLGGLVRKVLQAKQFGFADFAPYEPSDFEPASFIAQPLVHDGKVEMVVGLQISLEVLNGIMKQRDGMGETGETYLVGPDKLMRSDSFLDPEGHSVAASFAGSVEKNGVDTEGSALALAGKTGAKVIIDYNGNPVLSAYAPVDVLGTTWALLAEIDEAEVLAPIRALRVSVGVLALVLAVLVVLAGIFVAGSIAHPLQDGVAFSKEVSSGNLGADLKVSQKDEVGELAEAMRAMVGALSGIVEDVQLSAENVTSGSEELAATAEDLSQGTNQQASAVEQVLASVEQMAENIQRNTQNARDTETIADKALHVAERSSSAVGGALEAMNAIAEKISIIEEIARQTNLLALNAAIEAARAGEHGKGFAVVAAEVRKLAERSGRAAAEISELSSKTAGVSDEAGQMLRELVPNIKRTAELVRDIAVASEEQAEGAAQVNAAMQDLDKVIQSNASASEETASTAEELAGQAVMLQQSMSFFKFSGKRAGGVRRPALPPVAQDPEFDREVEDLERF</sequence>
<dbReference type="AlphaFoldDB" id="A0A1J5MVK2"/>
<keyword evidence="4 11" id="KW-0812">Transmembrane</keyword>
<dbReference type="Gene3D" id="1.10.287.950">
    <property type="entry name" value="Methyl-accepting chemotaxis protein"/>
    <property type="match status" value="1"/>
</dbReference>
<comment type="similarity">
    <text evidence="7">Belongs to the methyl-accepting chemotaxis (MCP) protein family.</text>
</comment>
<dbReference type="RefSeq" id="WP_071546033.1">
    <property type="nucleotide sequence ID" value="NZ_LKAQ01000004.1"/>
</dbReference>
<keyword evidence="9" id="KW-0175">Coiled coil</keyword>
<keyword evidence="5 11" id="KW-1133">Transmembrane helix</keyword>
<dbReference type="InterPro" id="IPR051310">
    <property type="entry name" value="MCP_chemotaxis"/>
</dbReference>
<feature type="transmembrane region" description="Helical" evidence="11">
    <location>
        <begin position="583"/>
        <end position="604"/>
    </location>
</feature>
<evidence type="ECO:0000256" key="3">
    <source>
        <dbReference type="ARBA" id="ARBA00022500"/>
    </source>
</evidence>
<dbReference type="CDD" id="cd11386">
    <property type="entry name" value="MCP_signal"/>
    <property type="match status" value="1"/>
</dbReference>
<dbReference type="SUPFAM" id="SSF58104">
    <property type="entry name" value="Methyl-accepting chemotaxis protein (MCP) signaling domain"/>
    <property type="match status" value="1"/>
</dbReference>
<evidence type="ECO:0000259" key="13">
    <source>
        <dbReference type="PROSITE" id="PS50885"/>
    </source>
</evidence>
<feature type="domain" description="Methyl-accepting transducer" evidence="12">
    <location>
        <begin position="662"/>
        <end position="877"/>
    </location>
</feature>
<feature type="compositionally biased region" description="Acidic residues" evidence="10">
    <location>
        <begin position="912"/>
        <end position="924"/>
    </location>
</feature>
<keyword evidence="6 11" id="KW-0472">Membrane</keyword>
<evidence type="ECO:0000256" key="7">
    <source>
        <dbReference type="ARBA" id="ARBA00029447"/>
    </source>
</evidence>
<evidence type="ECO:0000256" key="1">
    <source>
        <dbReference type="ARBA" id="ARBA00004651"/>
    </source>
</evidence>
<gene>
    <name evidence="14" type="primary">tsr_8</name>
    <name evidence="14" type="ORF">BerOc1_02547</name>
</gene>
<keyword evidence="3" id="KW-0145">Chemotaxis</keyword>
<dbReference type="OrthoDB" id="9816383at2"/>
<accession>A0A1J5MVK2</accession>
<protein>
    <submittedName>
        <fullName evidence="14">Methyl-accepting chemotaxis protein I</fullName>
    </submittedName>
</protein>
<feature type="domain" description="HAMP" evidence="13">
    <location>
        <begin position="605"/>
        <end position="657"/>
    </location>
</feature>
<keyword evidence="8" id="KW-0807">Transducer</keyword>
<comment type="subcellular location">
    <subcellularLocation>
        <location evidence="1">Cell membrane</location>
        <topology evidence="1">Multi-pass membrane protein</topology>
    </subcellularLocation>
</comment>
<keyword evidence="2" id="KW-1003">Cell membrane</keyword>
<feature type="coiled-coil region" evidence="9">
    <location>
        <begin position="688"/>
        <end position="715"/>
    </location>
</feature>
<proteinExistence type="inferred from homology"/>
<evidence type="ECO:0000256" key="10">
    <source>
        <dbReference type="SAM" id="MobiDB-lite"/>
    </source>
</evidence>
<dbReference type="InterPro" id="IPR003660">
    <property type="entry name" value="HAMP_dom"/>
</dbReference>
<evidence type="ECO:0000256" key="4">
    <source>
        <dbReference type="ARBA" id="ARBA00022692"/>
    </source>
</evidence>
<dbReference type="CDD" id="cd06225">
    <property type="entry name" value="HAMP"/>
    <property type="match status" value="1"/>
</dbReference>
<feature type="region of interest" description="Disordered" evidence="10">
    <location>
        <begin position="899"/>
        <end position="924"/>
    </location>
</feature>
<dbReference type="Pfam" id="PF02743">
    <property type="entry name" value="dCache_1"/>
    <property type="match status" value="1"/>
</dbReference>
<dbReference type="PANTHER" id="PTHR43531:SF11">
    <property type="entry name" value="METHYL-ACCEPTING CHEMOTAXIS PROTEIN 3"/>
    <property type="match status" value="1"/>
</dbReference>
<evidence type="ECO:0000256" key="6">
    <source>
        <dbReference type="ARBA" id="ARBA00023136"/>
    </source>
</evidence>
<dbReference type="EMBL" id="LKAQ01000004">
    <property type="protein sequence ID" value="OIQ50606.1"/>
    <property type="molecule type" value="Genomic_DNA"/>
</dbReference>
<dbReference type="GO" id="GO:0007165">
    <property type="term" value="P:signal transduction"/>
    <property type="evidence" value="ECO:0007669"/>
    <property type="project" value="UniProtKB-KW"/>
</dbReference>
<keyword evidence="15" id="KW-1185">Reference proteome</keyword>
<evidence type="ECO:0000256" key="11">
    <source>
        <dbReference type="SAM" id="Phobius"/>
    </source>
</evidence>
<comment type="caution">
    <text evidence="14">The sequence shown here is derived from an EMBL/GenBank/DDBJ whole genome shotgun (WGS) entry which is preliminary data.</text>
</comment>
<evidence type="ECO:0000256" key="5">
    <source>
        <dbReference type="ARBA" id="ARBA00022989"/>
    </source>
</evidence>
<dbReference type="Pfam" id="PF00015">
    <property type="entry name" value="MCPsignal"/>
    <property type="match status" value="1"/>
</dbReference>
<dbReference type="FunFam" id="1.10.287.950:FF:000001">
    <property type="entry name" value="Methyl-accepting chemotaxis sensory transducer"/>
    <property type="match status" value="1"/>
</dbReference>
<dbReference type="GO" id="GO:0004888">
    <property type="term" value="F:transmembrane signaling receptor activity"/>
    <property type="evidence" value="ECO:0007669"/>
    <property type="project" value="TreeGrafter"/>
</dbReference>
<evidence type="ECO:0000313" key="14">
    <source>
        <dbReference type="EMBL" id="OIQ50606.1"/>
    </source>
</evidence>
<dbReference type="PROSITE" id="PS50885">
    <property type="entry name" value="HAMP"/>
    <property type="match status" value="1"/>
</dbReference>
<name>A0A1J5MVK2_9BACT</name>
<evidence type="ECO:0000256" key="9">
    <source>
        <dbReference type="SAM" id="Coils"/>
    </source>
</evidence>
<reference evidence="14 15" key="1">
    <citation type="submission" date="2015-09" db="EMBL/GenBank/DDBJ databases">
        <title>Genome of Desulfovibrio dechloracetivorans BerOc1, a mercury methylating strain isolated from highly hydrocarbons and metals contaminated coastal sediments.</title>
        <authorList>
            <person name="Goni Urriza M."/>
            <person name="Gassie C."/>
            <person name="Bouchez O."/>
            <person name="Klopp C."/>
            <person name="Ranchou-Peyruse A."/>
            <person name="Remy G."/>
        </authorList>
    </citation>
    <scope>NUCLEOTIDE SEQUENCE [LARGE SCALE GENOMIC DNA]</scope>
    <source>
        <strain evidence="14 15">BerOc1</strain>
    </source>
</reference>
<evidence type="ECO:0000256" key="2">
    <source>
        <dbReference type="ARBA" id="ARBA00022475"/>
    </source>
</evidence>